<feature type="transmembrane region" description="Helical" evidence="8">
    <location>
        <begin position="6"/>
        <end position="27"/>
    </location>
</feature>
<dbReference type="GO" id="GO:0005886">
    <property type="term" value="C:plasma membrane"/>
    <property type="evidence" value="ECO:0007669"/>
    <property type="project" value="UniProtKB-SubCell"/>
</dbReference>
<dbReference type="OrthoDB" id="9151668at2"/>
<evidence type="ECO:0000256" key="2">
    <source>
        <dbReference type="ARBA" id="ARBA00022475"/>
    </source>
</evidence>
<evidence type="ECO:0000313" key="9">
    <source>
        <dbReference type="EMBL" id="PPE66659.1"/>
    </source>
</evidence>
<keyword evidence="10" id="KW-1185">Reference proteome</keyword>
<dbReference type="InterPro" id="IPR051621">
    <property type="entry name" value="T2SS_protein_J"/>
</dbReference>
<keyword evidence="4" id="KW-0997">Cell inner membrane</keyword>
<dbReference type="PROSITE" id="PS00409">
    <property type="entry name" value="PROKAR_NTER_METHYL"/>
    <property type="match status" value="1"/>
</dbReference>
<dbReference type="PANTHER" id="PTHR39583">
    <property type="entry name" value="TYPE II SECRETION SYSTEM PROTEIN J-RELATED"/>
    <property type="match status" value="1"/>
</dbReference>
<dbReference type="Pfam" id="PF07963">
    <property type="entry name" value="N_methyl"/>
    <property type="match status" value="1"/>
</dbReference>
<evidence type="ECO:0000256" key="5">
    <source>
        <dbReference type="ARBA" id="ARBA00022692"/>
    </source>
</evidence>
<dbReference type="InterPro" id="IPR012902">
    <property type="entry name" value="N_methyl_site"/>
</dbReference>
<proteinExistence type="predicted"/>
<dbReference type="EMBL" id="PSNX01000006">
    <property type="protein sequence ID" value="PPE66659.1"/>
    <property type="molecule type" value="Genomic_DNA"/>
</dbReference>
<keyword evidence="3" id="KW-0488">Methylation</keyword>
<evidence type="ECO:0000256" key="8">
    <source>
        <dbReference type="SAM" id="Phobius"/>
    </source>
</evidence>
<dbReference type="Proteomes" id="UP000238605">
    <property type="component" value="Unassembled WGS sequence"/>
</dbReference>
<evidence type="ECO:0000256" key="1">
    <source>
        <dbReference type="ARBA" id="ARBA00004377"/>
    </source>
</evidence>
<reference evidence="9 10" key="1">
    <citation type="submission" date="2018-02" db="EMBL/GenBank/DDBJ databases">
        <title>Reclassifiation of [Polyangium] brachysporum DSM 7029 as Guopingzhaonella breviflexa gen. nov., sp. nov., a member of the family Comamonadaceae.</title>
        <authorList>
            <person name="Tang B."/>
        </authorList>
    </citation>
    <scope>NUCLEOTIDE SEQUENCE [LARGE SCALE GENOMIC DNA]</scope>
    <source>
        <strain evidence="9 10">BCRC 80649</strain>
    </source>
</reference>
<dbReference type="PANTHER" id="PTHR39583:SF2">
    <property type="entry name" value="TYPE II SECRETION SYSTEM PROTEIN J"/>
    <property type="match status" value="1"/>
</dbReference>
<evidence type="ECO:0000256" key="3">
    <source>
        <dbReference type="ARBA" id="ARBA00022481"/>
    </source>
</evidence>
<dbReference type="SUPFAM" id="SSF54523">
    <property type="entry name" value="Pili subunits"/>
    <property type="match status" value="2"/>
</dbReference>
<protein>
    <submittedName>
        <fullName evidence="9">General secretion pathway protein GspJ</fullName>
    </submittedName>
</protein>
<evidence type="ECO:0000256" key="4">
    <source>
        <dbReference type="ARBA" id="ARBA00022519"/>
    </source>
</evidence>
<comment type="subcellular location">
    <subcellularLocation>
        <location evidence="1">Cell inner membrane</location>
        <topology evidence="1">Single-pass membrane protein</topology>
    </subcellularLocation>
</comment>
<keyword evidence="6 8" id="KW-1133">Transmembrane helix</keyword>
<accession>A0A2S5SVC3</accession>
<evidence type="ECO:0000256" key="7">
    <source>
        <dbReference type="ARBA" id="ARBA00023136"/>
    </source>
</evidence>
<dbReference type="RefSeq" id="WP_104302258.1">
    <property type="nucleotide sequence ID" value="NZ_PSNX01000006.1"/>
</dbReference>
<gene>
    <name evidence="9" type="ORF">C1704_08310</name>
</gene>
<dbReference type="GO" id="GO:0015628">
    <property type="term" value="P:protein secretion by the type II secretion system"/>
    <property type="evidence" value="ECO:0007669"/>
    <property type="project" value="TreeGrafter"/>
</dbReference>
<keyword evidence="7 8" id="KW-0472">Membrane</keyword>
<dbReference type="AlphaFoldDB" id="A0A2S5SVC3"/>
<dbReference type="NCBIfam" id="TIGR02532">
    <property type="entry name" value="IV_pilin_GFxxxE"/>
    <property type="match status" value="1"/>
</dbReference>
<organism evidence="9 10">
    <name type="scientific">Caldimonas caldifontis</name>
    <dbReference type="NCBI Taxonomy" id="1452508"/>
    <lineage>
        <taxon>Bacteria</taxon>
        <taxon>Pseudomonadati</taxon>
        <taxon>Pseudomonadota</taxon>
        <taxon>Betaproteobacteria</taxon>
        <taxon>Burkholderiales</taxon>
        <taxon>Sphaerotilaceae</taxon>
        <taxon>Caldimonas</taxon>
    </lineage>
</organism>
<evidence type="ECO:0000313" key="10">
    <source>
        <dbReference type="Proteomes" id="UP000238605"/>
    </source>
</evidence>
<keyword evidence="2" id="KW-1003">Cell membrane</keyword>
<comment type="caution">
    <text evidence="9">The sequence shown here is derived from an EMBL/GenBank/DDBJ whole genome shotgun (WGS) entry which is preliminary data.</text>
</comment>
<name>A0A2S5SVC3_9BURK</name>
<keyword evidence="5 8" id="KW-0812">Transmembrane</keyword>
<sequence length="203" mass="22508">MRPFRGFTLIEVLVTVTILAIVAGLAWRGVDGIVRTKEIAETRLDHVLRLNTVLAQWEADLAALHETQVVPALSFDGGSTRLTRRSEQGVQMVVWTLRGSQWHRWASPPLTRRAELQDAWMRSLQLLGGDPGDLAALPGVAQWQVYFWRNNAWTNPQSTGDQSATDPRAQALPQGVRLVLSLTPASGLTGDVTRDLVLRLRAE</sequence>
<evidence type="ECO:0000256" key="6">
    <source>
        <dbReference type="ARBA" id="ARBA00022989"/>
    </source>
</evidence>
<dbReference type="InterPro" id="IPR045584">
    <property type="entry name" value="Pilin-like"/>
</dbReference>